<dbReference type="GO" id="GO:0006233">
    <property type="term" value="P:dTDP biosynthetic process"/>
    <property type="evidence" value="ECO:0007669"/>
    <property type="project" value="InterPro"/>
</dbReference>
<keyword evidence="5 11" id="KW-0545">Nucleotide biosynthesis</keyword>
<evidence type="ECO:0000259" key="12">
    <source>
        <dbReference type="Pfam" id="PF02223"/>
    </source>
</evidence>
<dbReference type="HAMAP" id="MF_00165">
    <property type="entry name" value="Thymidylate_kinase"/>
    <property type="match status" value="1"/>
</dbReference>
<reference evidence="13 14" key="1">
    <citation type="submission" date="2020-08" db="EMBL/GenBank/DDBJ databases">
        <title>Genomic Encyclopedia of Type Strains, Phase III (KMG-III): the genomes of soil and plant-associated and newly described type strains.</title>
        <authorList>
            <person name="Whitman W."/>
        </authorList>
    </citation>
    <scope>NUCLEOTIDE SEQUENCE [LARGE SCALE GENOMIC DNA]</scope>
    <source>
        <strain evidence="13 14">CECT 8088</strain>
    </source>
</reference>
<dbReference type="PROSITE" id="PS01331">
    <property type="entry name" value="THYMIDYLATE_KINASE"/>
    <property type="match status" value="1"/>
</dbReference>
<evidence type="ECO:0000256" key="3">
    <source>
        <dbReference type="ARBA" id="ARBA00017144"/>
    </source>
</evidence>
<evidence type="ECO:0000256" key="6">
    <source>
        <dbReference type="ARBA" id="ARBA00022741"/>
    </source>
</evidence>
<dbReference type="GO" id="GO:0006227">
    <property type="term" value="P:dUDP biosynthetic process"/>
    <property type="evidence" value="ECO:0007669"/>
    <property type="project" value="TreeGrafter"/>
</dbReference>
<keyword evidence="6 11" id="KW-0547">Nucleotide-binding</keyword>
<comment type="function">
    <text evidence="11">Phosphorylation of dTMP to form dTDP in both de novo and salvage pathways of dTTP synthesis.</text>
</comment>
<dbReference type="NCBIfam" id="TIGR00041">
    <property type="entry name" value="DTMP_kinase"/>
    <property type="match status" value="1"/>
</dbReference>
<evidence type="ECO:0000256" key="7">
    <source>
        <dbReference type="ARBA" id="ARBA00022777"/>
    </source>
</evidence>
<keyword evidence="7 11" id="KW-0418">Kinase</keyword>
<evidence type="ECO:0000256" key="1">
    <source>
        <dbReference type="ARBA" id="ARBA00009776"/>
    </source>
</evidence>
<evidence type="ECO:0000256" key="8">
    <source>
        <dbReference type="ARBA" id="ARBA00022840"/>
    </source>
</evidence>
<accession>A0A839V273</accession>
<evidence type="ECO:0000256" key="4">
    <source>
        <dbReference type="ARBA" id="ARBA00022679"/>
    </source>
</evidence>
<evidence type="ECO:0000313" key="13">
    <source>
        <dbReference type="EMBL" id="MBB3174975.1"/>
    </source>
</evidence>
<dbReference type="InterPro" id="IPR039430">
    <property type="entry name" value="Thymidylate_kin-like_dom"/>
</dbReference>
<gene>
    <name evidence="11" type="primary">tmk</name>
    <name evidence="13" type="ORF">FHR90_002822</name>
</gene>
<dbReference type="Proteomes" id="UP000557688">
    <property type="component" value="Unassembled WGS sequence"/>
</dbReference>
<evidence type="ECO:0000256" key="10">
    <source>
        <dbReference type="ARBA" id="ARBA00048743"/>
    </source>
</evidence>
<keyword evidence="8 11" id="KW-0067">ATP-binding</keyword>
<dbReference type="SUPFAM" id="SSF52540">
    <property type="entry name" value="P-loop containing nucleoside triphosphate hydrolases"/>
    <property type="match status" value="1"/>
</dbReference>
<keyword evidence="4 11" id="KW-0808">Transferase</keyword>
<dbReference type="CDD" id="cd01672">
    <property type="entry name" value="TMPK"/>
    <property type="match status" value="1"/>
</dbReference>
<organism evidence="13 14">
    <name type="scientific">Endobacter medicaginis</name>
    <dbReference type="NCBI Taxonomy" id="1181271"/>
    <lineage>
        <taxon>Bacteria</taxon>
        <taxon>Pseudomonadati</taxon>
        <taxon>Pseudomonadota</taxon>
        <taxon>Alphaproteobacteria</taxon>
        <taxon>Acetobacterales</taxon>
        <taxon>Acetobacteraceae</taxon>
        <taxon>Endobacter</taxon>
    </lineage>
</organism>
<dbReference type="AlphaFoldDB" id="A0A839V273"/>
<keyword evidence="14" id="KW-1185">Reference proteome</keyword>
<evidence type="ECO:0000256" key="11">
    <source>
        <dbReference type="HAMAP-Rule" id="MF_00165"/>
    </source>
</evidence>
<evidence type="ECO:0000256" key="2">
    <source>
        <dbReference type="ARBA" id="ARBA00012980"/>
    </source>
</evidence>
<feature type="domain" description="Thymidylate kinase-like" evidence="12">
    <location>
        <begin position="8"/>
        <end position="147"/>
    </location>
</feature>
<dbReference type="InterPro" id="IPR018094">
    <property type="entry name" value="Thymidylate_kinase"/>
</dbReference>
<comment type="similarity">
    <text evidence="1 11">Belongs to the thymidylate kinase family.</text>
</comment>
<dbReference type="GO" id="GO:0004798">
    <property type="term" value="F:dTMP kinase activity"/>
    <property type="evidence" value="ECO:0007669"/>
    <property type="project" value="UniProtKB-UniRule"/>
</dbReference>
<dbReference type="EMBL" id="JACHXV010000015">
    <property type="protein sequence ID" value="MBB3174975.1"/>
    <property type="molecule type" value="Genomic_DNA"/>
</dbReference>
<dbReference type="Pfam" id="PF02223">
    <property type="entry name" value="Thymidylate_kin"/>
    <property type="match status" value="1"/>
</dbReference>
<dbReference type="EC" id="2.7.4.9" evidence="2 11"/>
<comment type="caution">
    <text evidence="11">Lacks conserved residue(s) required for the propagation of feature annotation.</text>
</comment>
<dbReference type="GO" id="GO:0005829">
    <property type="term" value="C:cytosol"/>
    <property type="evidence" value="ECO:0007669"/>
    <property type="project" value="TreeGrafter"/>
</dbReference>
<evidence type="ECO:0000313" key="14">
    <source>
        <dbReference type="Proteomes" id="UP000557688"/>
    </source>
</evidence>
<dbReference type="PANTHER" id="PTHR10344">
    <property type="entry name" value="THYMIDYLATE KINASE"/>
    <property type="match status" value="1"/>
</dbReference>
<comment type="caution">
    <text evidence="13">The sequence shown here is derived from an EMBL/GenBank/DDBJ whole genome shotgun (WGS) entry which is preliminary data.</text>
</comment>
<evidence type="ECO:0000256" key="5">
    <source>
        <dbReference type="ARBA" id="ARBA00022727"/>
    </source>
</evidence>
<dbReference type="Gene3D" id="3.40.50.300">
    <property type="entry name" value="P-loop containing nucleotide triphosphate hydrolases"/>
    <property type="match status" value="1"/>
</dbReference>
<name>A0A839V273_9PROT</name>
<sequence length="160" mass="17241">MLLDPDLPLAPEAELLLVFAARADHLAATVLPALDRGVIVLCDRFADSTLAYQGFGVQADARTRTLIDELTARLPRQPDLTFVLNVSPGTAAERLRHRGGTTDRYETRDAAFHARVRAGFLAIAAAHPARCVRIDADAPAEAVHDAILSVVSTRTGHKRG</sequence>
<dbReference type="InterPro" id="IPR027417">
    <property type="entry name" value="P-loop_NTPase"/>
</dbReference>
<dbReference type="GO" id="GO:0005524">
    <property type="term" value="F:ATP binding"/>
    <property type="evidence" value="ECO:0007669"/>
    <property type="project" value="UniProtKB-UniRule"/>
</dbReference>
<dbReference type="GO" id="GO:0006235">
    <property type="term" value="P:dTTP biosynthetic process"/>
    <property type="evidence" value="ECO:0007669"/>
    <property type="project" value="UniProtKB-UniRule"/>
</dbReference>
<comment type="catalytic activity">
    <reaction evidence="10 11">
        <text>dTMP + ATP = dTDP + ADP</text>
        <dbReference type="Rhea" id="RHEA:13517"/>
        <dbReference type="ChEBI" id="CHEBI:30616"/>
        <dbReference type="ChEBI" id="CHEBI:58369"/>
        <dbReference type="ChEBI" id="CHEBI:63528"/>
        <dbReference type="ChEBI" id="CHEBI:456216"/>
        <dbReference type="EC" id="2.7.4.9"/>
    </reaction>
</comment>
<evidence type="ECO:0000256" key="9">
    <source>
        <dbReference type="ARBA" id="ARBA00029962"/>
    </source>
</evidence>
<proteinExistence type="inferred from homology"/>
<dbReference type="InterPro" id="IPR018095">
    <property type="entry name" value="Thymidylate_kin_CS"/>
</dbReference>
<protein>
    <recommendedName>
        <fullName evidence="3 11">Thymidylate kinase</fullName>
        <ecNumber evidence="2 11">2.7.4.9</ecNumber>
    </recommendedName>
    <alternativeName>
        <fullName evidence="9 11">dTMP kinase</fullName>
    </alternativeName>
</protein>
<dbReference type="PANTHER" id="PTHR10344:SF4">
    <property type="entry name" value="UMP-CMP KINASE 2, MITOCHONDRIAL"/>
    <property type="match status" value="1"/>
</dbReference>